<organism evidence="1 2">
    <name type="scientific">Lasius platythorax</name>
    <dbReference type="NCBI Taxonomy" id="488582"/>
    <lineage>
        <taxon>Eukaryota</taxon>
        <taxon>Metazoa</taxon>
        <taxon>Ecdysozoa</taxon>
        <taxon>Arthropoda</taxon>
        <taxon>Hexapoda</taxon>
        <taxon>Insecta</taxon>
        <taxon>Pterygota</taxon>
        <taxon>Neoptera</taxon>
        <taxon>Endopterygota</taxon>
        <taxon>Hymenoptera</taxon>
        <taxon>Apocrita</taxon>
        <taxon>Aculeata</taxon>
        <taxon>Formicoidea</taxon>
        <taxon>Formicidae</taxon>
        <taxon>Formicinae</taxon>
        <taxon>Lasius</taxon>
        <taxon>Lasius</taxon>
    </lineage>
</organism>
<protein>
    <submittedName>
        <fullName evidence="1">Uncharacterized protein</fullName>
    </submittedName>
</protein>
<sequence length="139" mass="16386">MPRKNNLTIDAAVAILMEFSDHFNNDKLPDYSDPVWQQMSKHCQNAWSAHNWWVNVKYNRQEIFSLVRQKMGLDDMPHLINVSTFTEGTDKNESTYSNDFTFDSKCQKDDIWFNLILSSDEWKQIKPLQSGKKRSNHTL</sequence>
<name>A0AAV2MYS7_9HYME</name>
<feature type="non-terminal residue" evidence="1">
    <location>
        <position position="139"/>
    </location>
</feature>
<keyword evidence="2" id="KW-1185">Reference proteome</keyword>
<proteinExistence type="predicted"/>
<gene>
    <name evidence="1" type="ORF">LPLAT_LOCUS8313</name>
</gene>
<reference evidence="1" key="1">
    <citation type="submission" date="2024-04" db="EMBL/GenBank/DDBJ databases">
        <authorList>
            <consortium name="Molecular Ecology Group"/>
        </authorList>
    </citation>
    <scope>NUCLEOTIDE SEQUENCE</scope>
</reference>
<dbReference type="Proteomes" id="UP001497644">
    <property type="component" value="Unassembled WGS sequence"/>
</dbReference>
<comment type="caution">
    <text evidence="1">The sequence shown here is derived from an EMBL/GenBank/DDBJ whole genome shotgun (WGS) entry which is preliminary data.</text>
</comment>
<evidence type="ECO:0000313" key="2">
    <source>
        <dbReference type="Proteomes" id="UP001497644"/>
    </source>
</evidence>
<dbReference type="EMBL" id="CAXIPU020000609">
    <property type="protein sequence ID" value="CAL1672509.1"/>
    <property type="molecule type" value="Genomic_DNA"/>
</dbReference>
<dbReference type="AlphaFoldDB" id="A0AAV2MYS7"/>
<evidence type="ECO:0000313" key="1">
    <source>
        <dbReference type="EMBL" id="CAL1672509.1"/>
    </source>
</evidence>
<accession>A0AAV2MYS7</accession>